<accession>X0SVK0</accession>
<gene>
    <name evidence="1" type="ORF">S01H1_01317</name>
</gene>
<comment type="caution">
    <text evidence="1">The sequence shown here is derived from an EMBL/GenBank/DDBJ whole genome shotgun (WGS) entry which is preliminary data.</text>
</comment>
<sequence>VVTTDIHRLIRLPKTLHGKTGWQVQTIPYGSLPDYDPLTRATVITGDHVWLEFRWAPKIKINDVEYGPYEEEEAELPVGAALFFLCKKGARLKR</sequence>
<dbReference type="SUPFAM" id="SSF56747">
    <property type="entry name" value="Prim-pol domain"/>
    <property type="match status" value="1"/>
</dbReference>
<dbReference type="Gene3D" id="3.90.920.10">
    <property type="entry name" value="DNA primase, PRIM domain"/>
    <property type="match status" value="1"/>
</dbReference>
<protein>
    <submittedName>
        <fullName evidence="1">Uncharacterized protein</fullName>
    </submittedName>
</protein>
<reference evidence="1" key="1">
    <citation type="journal article" date="2014" name="Front. Microbiol.">
        <title>High frequency of phylogenetically diverse reductive dehalogenase-homologous genes in deep subseafloor sedimentary metagenomes.</title>
        <authorList>
            <person name="Kawai M."/>
            <person name="Futagami T."/>
            <person name="Toyoda A."/>
            <person name="Takaki Y."/>
            <person name="Nishi S."/>
            <person name="Hori S."/>
            <person name="Arai W."/>
            <person name="Tsubouchi T."/>
            <person name="Morono Y."/>
            <person name="Uchiyama I."/>
            <person name="Ito T."/>
            <person name="Fujiyama A."/>
            <person name="Inagaki F."/>
            <person name="Takami H."/>
        </authorList>
    </citation>
    <scope>NUCLEOTIDE SEQUENCE</scope>
    <source>
        <strain evidence="1">Expedition CK06-06</strain>
    </source>
</reference>
<evidence type="ECO:0000313" key="1">
    <source>
        <dbReference type="EMBL" id="GAF79166.1"/>
    </source>
</evidence>
<organism evidence="1">
    <name type="scientific">marine sediment metagenome</name>
    <dbReference type="NCBI Taxonomy" id="412755"/>
    <lineage>
        <taxon>unclassified sequences</taxon>
        <taxon>metagenomes</taxon>
        <taxon>ecological metagenomes</taxon>
    </lineage>
</organism>
<name>X0SVK0_9ZZZZ</name>
<dbReference type="EMBL" id="BARS01000556">
    <property type="protein sequence ID" value="GAF79166.1"/>
    <property type="molecule type" value="Genomic_DNA"/>
</dbReference>
<dbReference type="AlphaFoldDB" id="X0SVK0"/>
<proteinExistence type="predicted"/>
<feature type="non-terminal residue" evidence="1">
    <location>
        <position position="1"/>
    </location>
</feature>